<organism evidence="1 2">
    <name type="scientific">Rhizobium leguminosarum</name>
    <dbReference type="NCBI Taxonomy" id="384"/>
    <lineage>
        <taxon>Bacteria</taxon>
        <taxon>Pseudomonadati</taxon>
        <taxon>Pseudomonadota</taxon>
        <taxon>Alphaproteobacteria</taxon>
        <taxon>Hyphomicrobiales</taxon>
        <taxon>Rhizobiaceae</taxon>
        <taxon>Rhizobium/Agrobacterium group</taxon>
        <taxon>Rhizobium</taxon>
    </lineage>
</organism>
<sequence length="145" mass="16600">MSTDSDQTTPPLKWIEQPPTAFDIVTGYYPESKPKAELRLRPCLVVGVLKGQTTGNLAIRIAYGTKNLKFVQRKDIDLIIQNHSDLKAIGLPMATRFNLDELIVLPWNQENFGCWRGYRHPVIGRLTQDYIKDFAYSMMIRQSNS</sequence>
<evidence type="ECO:0008006" key="3">
    <source>
        <dbReference type="Google" id="ProtNLM"/>
    </source>
</evidence>
<protein>
    <recommendedName>
        <fullName evidence="3">Type II toxin-antitoxin system PemK/MazF family toxin</fullName>
    </recommendedName>
</protein>
<evidence type="ECO:0000313" key="1">
    <source>
        <dbReference type="EMBL" id="TAX71827.1"/>
    </source>
</evidence>
<gene>
    <name evidence="1" type="ORF">ELI03_08795</name>
</gene>
<reference evidence="1 2" key="1">
    <citation type="submission" date="2019-02" db="EMBL/GenBank/DDBJ databases">
        <title>The genomic architecture of introgression among sibling species of bacteria.</title>
        <authorList>
            <person name="Cavassim M.I.A."/>
            <person name="Moeskjaer S."/>
            <person name="Moslemi C."/>
            <person name="Fields B."/>
            <person name="Bachmann A."/>
            <person name="Vilhjalmsson B."/>
            <person name="Schierup M.H."/>
            <person name="Young J.P.W."/>
            <person name="Andersen S.U."/>
        </authorList>
    </citation>
    <scope>NUCLEOTIDE SEQUENCE [LARGE SCALE GENOMIC DNA]</scope>
    <source>
        <strain evidence="1 2">SM145A</strain>
    </source>
</reference>
<proteinExistence type="predicted"/>
<accession>A0A4Q8XYI8</accession>
<dbReference type="RefSeq" id="WP_130749725.1">
    <property type="nucleotide sequence ID" value="NZ_SIPC01000001.1"/>
</dbReference>
<dbReference type="AlphaFoldDB" id="A0A4Q8XYI8"/>
<dbReference type="Proteomes" id="UP000293652">
    <property type="component" value="Unassembled WGS sequence"/>
</dbReference>
<evidence type="ECO:0000313" key="2">
    <source>
        <dbReference type="Proteomes" id="UP000293652"/>
    </source>
</evidence>
<dbReference type="EMBL" id="SIPC01000001">
    <property type="protein sequence ID" value="TAX71827.1"/>
    <property type="molecule type" value="Genomic_DNA"/>
</dbReference>
<comment type="caution">
    <text evidence="1">The sequence shown here is derived from an EMBL/GenBank/DDBJ whole genome shotgun (WGS) entry which is preliminary data.</text>
</comment>
<name>A0A4Q8XYI8_RHILE</name>